<dbReference type="SUPFAM" id="SSF55781">
    <property type="entry name" value="GAF domain-like"/>
    <property type="match status" value="1"/>
</dbReference>
<keyword evidence="1" id="KW-0547">Nucleotide-binding</keyword>
<evidence type="ECO:0000256" key="2">
    <source>
        <dbReference type="ARBA" id="ARBA00022840"/>
    </source>
</evidence>
<evidence type="ECO:0000259" key="6">
    <source>
        <dbReference type="PROSITE" id="PS50045"/>
    </source>
</evidence>
<keyword evidence="4" id="KW-0238">DNA-binding</keyword>
<dbReference type="PROSITE" id="PS00688">
    <property type="entry name" value="SIGMA54_INTERACT_3"/>
    <property type="match status" value="1"/>
</dbReference>
<dbReference type="PROSITE" id="PS00676">
    <property type="entry name" value="SIGMA54_INTERACT_2"/>
    <property type="match status" value="1"/>
</dbReference>
<dbReference type="InterPro" id="IPR058031">
    <property type="entry name" value="AAA_lid_NorR"/>
</dbReference>
<evidence type="ECO:0000256" key="4">
    <source>
        <dbReference type="ARBA" id="ARBA00023125"/>
    </source>
</evidence>
<dbReference type="GO" id="GO:0005524">
    <property type="term" value="F:ATP binding"/>
    <property type="evidence" value="ECO:0007669"/>
    <property type="project" value="UniProtKB-KW"/>
</dbReference>
<dbReference type="InterPro" id="IPR002078">
    <property type="entry name" value="Sigma_54_int"/>
</dbReference>
<dbReference type="Pfam" id="PF25601">
    <property type="entry name" value="AAA_lid_14"/>
    <property type="match status" value="1"/>
</dbReference>
<dbReference type="AlphaFoldDB" id="A0A1H8SM07"/>
<dbReference type="PROSITE" id="PS50045">
    <property type="entry name" value="SIGMA54_INTERACT_4"/>
    <property type="match status" value="1"/>
</dbReference>
<dbReference type="GO" id="GO:0006355">
    <property type="term" value="P:regulation of DNA-templated transcription"/>
    <property type="evidence" value="ECO:0007669"/>
    <property type="project" value="InterPro"/>
</dbReference>
<dbReference type="RefSeq" id="WP_091642139.1">
    <property type="nucleotide sequence ID" value="NZ_FOEG01000003.1"/>
</dbReference>
<dbReference type="PROSITE" id="PS00675">
    <property type="entry name" value="SIGMA54_INTERACT_1"/>
    <property type="match status" value="1"/>
</dbReference>
<accession>A0A1H8SM07</accession>
<dbReference type="PANTHER" id="PTHR32071">
    <property type="entry name" value="TRANSCRIPTIONAL REGULATORY PROTEIN"/>
    <property type="match status" value="1"/>
</dbReference>
<organism evidence="7 8">
    <name type="scientific">Aquisalimonas asiatica</name>
    <dbReference type="NCBI Taxonomy" id="406100"/>
    <lineage>
        <taxon>Bacteria</taxon>
        <taxon>Pseudomonadati</taxon>
        <taxon>Pseudomonadota</taxon>
        <taxon>Gammaproteobacteria</taxon>
        <taxon>Chromatiales</taxon>
        <taxon>Ectothiorhodospiraceae</taxon>
        <taxon>Aquisalimonas</taxon>
    </lineage>
</organism>
<dbReference type="Gene3D" id="1.10.8.60">
    <property type="match status" value="1"/>
</dbReference>
<dbReference type="Gene3D" id="3.40.50.300">
    <property type="entry name" value="P-loop containing nucleotide triphosphate hydrolases"/>
    <property type="match status" value="1"/>
</dbReference>
<proteinExistence type="predicted"/>
<dbReference type="PANTHER" id="PTHR32071:SF21">
    <property type="entry name" value="TRANSCRIPTIONAL REGULATORY PROTEIN FLGR"/>
    <property type="match status" value="1"/>
</dbReference>
<dbReference type="InterPro" id="IPR003593">
    <property type="entry name" value="AAA+_ATPase"/>
</dbReference>
<dbReference type="Proteomes" id="UP000199657">
    <property type="component" value="Unassembled WGS sequence"/>
</dbReference>
<name>A0A1H8SM07_9GAMM</name>
<keyword evidence="5" id="KW-0804">Transcription</keyword>
<keyword evidence="2" id="KW-0067">ATP-binding</keyword>
<dbReference type="Gene3D" id="3.30.450.40">
    <property type="match status" value="1"/>
</dbReference>
<dbReference type="InterPro" id="IPR027417">
    <property type="entry name" value="P-loop_NTPase"/>
</dbReference>
<dbReference type="GO" id="GO:0043565">
    <property type="term" value="F:sequence-specific DNA binding"/>
    <property type="evidence" value="ECO:0007669"/>
    <property type="project" value="InterPro"/>
</dbReference>
<dbReference type="PRINTS" id="PR01590">
    <property type="entry name" value="HTHFIS"/>
</dbReference>
<dbReference type="InterPro" id="IPR029016">
    <property type="entry name" value="GAF-like_dom_sf"/>
</dbReference>
<evidence type="ECO:0000256" key="1">
    <source>
        <dbReference type="ARBA" id="ARBA00022741"/>
    </source>
</evidence>
<evidence type="ECO:0000256" key="3">
    <source>
        <dbReference type="ARBA" id="ARBA00023015"/>
    </source>
</evidence>
<sequence>MSAEPSQLPAMREELVTILEISKLLEKPLDPANTIEGILRLLSQLCGLNCGRVALPNETTGAMEIHHHYGLCHANVEHGRFDLRKGEGVTGHVMRTGSIGFVPDVDDDPLFVRRIAETSGVSPNDRLAFIAVPIMESGSPIGVLSVQREADMGRPFHLDISLLRVASAMIGQVLRINRFVEDKTSQLVRENQTLRNTLTAEEMVHNSVAHGIIGSSPALTDALKQANQVADAEAPVLLLGESGTGKEKFARMIHQQSSRSEQPFISINCSAIPADLQEAELFGHVKGGFTGATNAKAGKLVLADGGTLFLDEIGDMPLNLQAKLLRTLQEKQVDPIGATRSIPVDFRLISATHAPLMDYVNRGHFRLDLFYRINVVPIELPALRQRDGDIRRIALHHLNEMNHQYNRNAVLSRGALVLLERFPWPGNVRQLINVLERAVLTAESSQIDDNLIHSILSNEGVVLLPEVADARESAEPTSNPLASGYHEHYDIHSGRRYEWVRQEEARSIREALHEADGNKTRAAQLLNLTVRQLRYRIQKLKLEP</sequence>
<dbReference type="SUPFAM" id="SSF46689">
    <property type="entry name" value="Homeodomain-like"/>
    <property type="match status" value="1"/>
</dbReference>
<keyword evidence="8" id="KW-1185">Reference proteome</keyword>
<dbReference type="Pfam" id="PF01590">
    <property type="entry name" value="GAF"/>
    <property type="match status" value="1"/>
</dbReference>
<gene>
    <name evidence="7" type="ORF">SAMN04488052_10366</name>
</gene>
<evidence type="ECO:0000313" key="7">
    <source>
        <dbReference type="EMBL" id="SEO79712.1"/>
    </source>
</evidence>
<dbReference type="InterPro" id="IPR003018">
    <property type="entry name" value="GAF"/>
</dbReference>
<dbReference type="Pfam" id="PF00158">
    <property type="entry name" value="Sigma54_activat"/>
    <property type="match status" value="1"/>
</dbReference>
<dbReference type="OrthoDB" id="9804019at2"/>
<dbReference type="Gene3D" id="1.10.10.60">
    <property type="entry name" value="Homeodomain-like"/>
    <property type="match status" value="1"/>
</dbReference>
<dbReference type="CDD" id="cd00009">
    <property type="entry name" value="AAA"/>
    <property type="match status" value="1"/>
</dbReference>
<dbReference type="InterPro" id="IPR025943">
    <property type="entry name" value="Sigma_54_int_dom_ATP-bd_2"/>
</dbReference>
<evidence type="ECO:0000313" key="8">
    <source>
        <dbReference type="Proteomes" id="UP000199657"/>
    </source>
</evidence>
<dbReference type="SMART" id="SM00382">
    <property type="entry name" value="AAA"/>
    <property type="match status" value="1"/>
</dbReference>
<dbReference type="FunFam" id="3.40.50.300:FF:000006">
    <property type="entry name" value="DNA-binding transcriptional regulator NtrC"/>
    <property type="match status" value="1"/>
</dbReference>
<dbReference type="SUPFAM" id="SSF52540">
    <property type="entry name" value="P-loop containing nucleoside triphosphate hydrolases"/>
    <property type="match status" value="1"/>
</dbReference>
<dbReference type="InterPro" id="IPR025662">
    <property type="entry name" value="Sigma_54_int_dom_ATP-bd_1"/>
</dbReference>
<dbReference type="Pfam" id="PF02954">
    <property type="entry name" value="HTH_8"/>
    <property type="match status" value="1"/>
</dbReference>
<reference evidence="7 8" key="1">
    <citation type="submission" date="2016-10" db="EMBL/GenBank/DDBJ databases">
        <authorList>
            <person name="de Groot N.N."/>
        </authorList>
    </citation>
    <scope>NUCLEOTIDE SEQUENCE [LARGE SCALE GENOMIC DNA]</scope>
    <source>
        <strain evidence="7 8">CGMCC 1.6291</strain>
    </source>
</reference>
<dbReference type="EMBL" id="FOEG01000003">
    <property type="protein sequence ID" value="SEO79712.1"/>
    <property type="molecule type" value="Genomic_DNA"/>
</dbReference>
<dbReference type="InterPro" id="IPR025944">
    <property type="entry name" value="Sigma_54_int_dom_CS"/>
</dbReference>
<protein>
    <submittedName>
        <fullName evidence="7">Nif-specific regulatory protein</fullName>
    </submittedName>
</protein>
<evidence type="ECO:0000256" key="5">
    <source>
        <dbReference type="ARBA" id="ARBA00023163"/>
    </source>
</evidence>
<dbReference type="SMART" id="SM00065">
    <property type="entry name" value="GAF"/>
    <property type="match status" value="1"/>
</dbReference>
<keyword evidence="3" id="KW-0805">Transcription regulation</keyword>
<feature type="domain" description="Sigma-54 factor interaction" evidence="6">
    <location>
        <begin position="212"/>
        <end position="440"/>
    </location>
</feature>
<dbReference type="InterPro" id="IPR002197">
    <property type="entry name" value="HTH_Fis"/>
</dbReference>
<dbReference type="STRING" id="406100.SAMN04488052_10366"/>
<dbReference type="InterPro" id="IPR009057">
    <property type="entry name" value="Homeodomain-like_sf"/>
</dbReference>